<protein>
    <recommendedName>
        <fullName evidence="9">Type II secretion system protein I</fullName>
        <shortName evidence="9">T2SS minor pseudopilin I</shortName>
    </recommendedName>
</protein>
<dbReference type="NCBIfam" id="TIGR01707">
    <property type="entry name" value="gspI"/>
    <property type="match status" value="1"/>
</dbReference>
<evidence type="ECO:0000256" key="7">
    <source>
        <dbReference type="ARBA" id="ARBA00022989"/>
    </source>
</evidence>
<feature type="domain" description="Type II secretion system protein GspI C-terminal" evidence="10">
    <location>
        <begin position="42"/>
        <end position="117"/>
    </location>
</feature>
<comment type="function">
    <text evidence="9">Component of the type II secretion system required for the energy-dependent secretion of extracellular factors such as proteases and toxins from the periplasm.</text>
</comment>
<dbReference type="InterPro" id="IPR003413">
    <property type="entry name" value="T2SS_GspI_C"/>
</dbReference>
<evidence type="ECO:0000256" key="4">
    <source>
        <dbReference type="ARBA" id="ARBA00022481"/>
    </source>
</evidence>
<gene>
    <name evidence="11" type="primary">gspI</name>
    <name evidence="11" type="ORF">V0R50_03540</name>
</gene>
<keyword evidence="3" id="KW-1003">Cell membrane</keyword>
<evidence type="ECO:0000256" key="3">
    <source>
        <dbReference type="ARBA" id="ARBA00022475"/>
    </source>
</evidence>
<keyword evidence="8" id="KW-0472">Membrane</keyword>
<keyword evidence="5 9" id="KW-0997">Cell inner membrane</keyword>
<evidence type="ECO:0000313" key="11">
    <source>
        <dbReference type="EMBL" id="MEE1932285.1"/>
    </source>
</evidence>
<evidence type="ECO:0000256" key="1">
    <source>
        <dbReference type="ARBA" id="ARBA00004377"/>
    </source>
</evidence>
<evidence type="ECO:0000259" key="10">
    <source>
        <dbReference type="Pfam" id="PF02501"/>
    </source>
</evidence>
<dbReference type="Pfam" id="PF07963">
    <property type="entry name" value="N_methyl"/>
    <property type="match status" value="1"/>
</dbReference>
<dbReference type="SUPFAM" id="SSF54523">
    <property type="entry name" value="Pili subunits"/>
    <property type="match status" value="2"/>
</dbReference>
<dbReference type="Pfam" id="PF02501">
    <property type="entry name" value="T2SSI"/>
    <property type="match status" value="1"/>
</dbReference>
<dbReference type="PANTHER" id="PTHR38779">
    <property type="entry name" value="TYPE II SECRETION SYSTEM PROTEIN I-RELATED"/>
    <property type="match status" value="1"/>
</dbReference>
<dbReference type="Gene3D" id="3.30.1300.30">
    <property type="entry name" value="GSPII I/J protein-like"/>
    <property type="match status" value="1"/>
</dbReference>
<keyword evidence="7" id="KW-1133">Transmembrane helix</keyword>
<dbReference type="InterPro" id="IPR045584">
    <property type="entry name" value="Pilin-like"/>
</dbReference>
<evidence type="ECO:0000256" key="6">
    <source>
        <dbReference type="ARBA" id="ARBA00022692"/>
    </source>
</evidence>
<dbReference type="Proteomes" id="UP001335100">
    <property type="component" value="Unassembled WGS sequence"/>
</dbReference>
<dbReference type="RefSeq" id="WP_330073236.1">
    <property type="nucleotide sequence ID" value="NZ_JAZDQJ010000002.1"/>
</dbReference>
<evidence type="ECO:0000313" key="12">
    <source>
        <dbReference type="Proteomes" id="UP001335100"/>
    </source>
</evidence>
<dbReference type="NCBIfam" id="TIGR02532">
    <property type="entry name" value="IV_pilin_GFxxxE"/>
    <property type="match status" value="1"/>
</dbReference>
<organism evidence="11 12">
    <name type="scientific">Pseudomonas ulcerans</name>
    <dbReference type="NCBI Taxonomy" id="3115852"/>
    <lineage>
        <taxon>Bacteria</taxon>
        <taxon>Pseudomonadati</taxon>
        <taxon>Pseudomonadota</taxon>
        <taxon>Gammaproteobacteria</taxon>
        <taxon>Pseudomonadales</taxon>
        <taxon>Pseudomonadaceae</taxon>
        <taxon>Pseudomonas</taxon>
    </lineage>
</organism>
<accession>A0ABU7HL79</accession>
<keyword evidence="4 9" id="KW-0488">Methylation</keyword>
<reference evidence="11 12" key="1">
    <citation type="submission" date="2024-01" db="EMBL/GenBank/DDBJ databases">
        <title>Unpublished Manusciprt.</title>
        <authorList>
            <person name="Duman M."/>
            <person name="Valdes E.G."/>
            <person name="Ajmi N."/>
            <person name="Altun S."/>
            <person name="Saticioglu I.B."/>
        </authorList>
    </citation>
    <scope>NUCLEOTIDE SEQUENCE [LARGE SCALE GENOMIC DNA]</scope>
    <source>
        <strain evidence="11 12">148P</strain>
    </source>
</reference>
<sequence length="121" mass="13372">MRRPSQRGFTLIEVLVALAIVAVALAAASRATAQMIDSNARLRDKTLALAAADSRLAELRLQVEPSAGNSDCTQGALRLRCEVRLQPLPQARLWRVWVEVRASGESDPPLARLFTVLERRR</sequence>
<name>A0ABU7HL79_9PSED</name>
<keyword evidence="6" id="KW-0812">Transmembrane</keyword>
<comment type="subunit">
    <text evidence="9">Type II secretion is composed of four main components: the outer membrane complex, the inner membrane complex, the cytoplasmic secretion ATPase and the periplasm-spanning pseudopilus.</text>
</comment>
<keyword evidence="12" id="KW-1185">Reference proteome</keyword>
<dbReference type="PANTHER" id="PTHR38779:SF2">
    <property type="entry name" value="TYPE II SECRETION SYSTEM PROTEIN I-RELATED"/>
    <property type="match status" value="1"/>
</dbReference>
<dbReference type="InterPro" id="IPR012902">
    <property type="entry name" value="N_methyl_site"/>
</dbReference>
<dbReference type="EMBL" id="JAZDQJ010000002">
    <property type="protein sequence ID" value="MEE1932285.1"/>
    <property type="molecule type" value="Genomic_DNA"/>
</dbReference>
<evidence type="ECO:0000256" key="5">
    <source>
        <dbReference type="ARBA" id="ARBA00022519"/>
    </source>
</evidence>
<dbReference type="PROSITE" id="PS00409">
    <property type="entry name" value="PROKAR_NTER_METHYL"/>
    <property type="match status" value="1"/>
</dbReference>
<evidence type="ECO:0000256" key="8">
    <source>
        <dbReference type="ARBA" id="ARBA00023136"/>
    </source>
</evidence>
<evidence type="ECO:0000256" key="9">
    <source>
        <dbReference type="RuleBase" id="RU368030"/>
    </source>
</evidence>
<comment type="caution">
    <text evidence="11">The sequence shown here is derived from an EMBL/GenBank/DDBJ whole genome shotgun (WGS) entry which is preliminary data.</text>
</comment>
<proteinExistence type="inferred from homology"/>
<comment type="PTM">
    <text evidence="9">Cleaved by prepilin peptidase.</text>
</comment>
<comment type="subcellular location">
    <subcellularLocation>
        <location evidence="1 9">Cell inner membrane</location>
        <topology evidence="1 9">Single-pass membrane protein</topology>
    </subcellularLocation>
</comment>
<evidence type="ECO:0000256" key="2">
    <source>
        <dbReference type="ARBA" id="ARBA00008358"/>
    </source>
</evidence>
<dbReference type="InterPro" id="IPR010052">
    <property type="entry name" value="T2SS_protein-GspI"/>
</dbReference>
<comment type="similarity">
    <text evidence="2 9">Belongs to the GSP I family.</text>
</comment>